<reference evidence="1 2" key="1">
    <citation type="submission" date="2020-10" db="EMBL/GenBank/DDBJ databases">
        <authorList>
            <person name="Abad L.A."/>
            <person name="Alter J."/>
            <person name="Becerra C.Y."/>
            <person name="Boehle J."/>
            <person name="Bustos B."/>
            <person name="Connatser B.I."/>
            <person name="Cutright B."/>
            <person name="Gavin J."/>
            <person name="Gomez A.P."/>
            <person name="Grabar K."/>
            <person name="Hur E.Y."/>
            <person name="Ioh M.T."/>
            <person name="Joya-Campos L."/>
            <person name="Lauhon H.N."/>
            <person name="Lee S."/>
            <person name="Maranan R.T."/>
            <person name="Park Y.G."/>
            <person name="Priest M."/>
            <person name="Samuels S.O."/>
            <person name="Sarameh Y.J."/>
            <person name="Schreiber J.M."/>
            <person name="Shepard L."/>
            <person name="Sheth K.J."/>
            <person name="Silva C.A."/>
            <person name="Smyers G.M."/>
            <person name="Tam S."/>
            <person name="Tamura C.M."/>
            <person name="Wucher D.E."/>
            <person name="Donachie S.P."/>
            <person name="Reed F.A."/>
            <person name="Palecanda S."/>
            <person name="Chong R.A."/>
            <person name="Porter M.L."/>
            <person name="Garlena R.A."/>
            <person name="Russell D.A."/>
            <person name="Jacobs-Sera D."/>
            <person name="Hatfull G.F."/>
        </authorList>
    </citation>
    <scope>NUCLEOTIDE SEQUENCE [LARGE SCALE GENOMIC DNA]</scope>
</reference>
<sequence>MATVRELHEALTELLENHAGEDVYIASQPSWPFENYISELRLVEFVEDHPFVTPEDGIDIDLRECAICGEQRASADHQKTHRIYIVEGGQKGYLPGEAKDELGW</sequence>
<keyword evidence="2" id="KW-1185">Reference proteome</keyword>
<evidence type="ECO:0000313" key="1">
    <source>
        <dbReference type="EMBL" id="QPX62584.1"/>
    </source>
</evidence>
<organism evidence="1 2">
    <name type="scientific">Arthrobacter phage Wollypog</name>
    <dbReference type="NCBI Taxonomy" id="2790985"/>
    <lineage>
        <taxon>Viruses</taxon>
        <taxon>Duplodnaviria</taxon>
        <taxon>Heunggongvirae</taxon>
        <taxon>Uroviricota</taxon>
        <taxon>Caudoviricetes</taxon>
        <taxon>Wollypogvirus</taxon>
        <taxon>Wollypogvirus wollypog</taxon>
    </lineage>
</organism>
<dbReference type="GeneID" id="77923963"/>
<dbReference type="KEGG" id="vg:77923963"/>
<accession>A0A7T3N3H8</accession>
<proteinExistence type="predicted"/>
<gene>
    <name evidence="1" type="primary">32</name>
    <name evidence="1" type="ORF">SEA_WOLLYPOG_32</name>
</gene>
<protein>
    <submittedName>
        <fullName evidence="1">Uncharacterized protein</fullName>
    </submittedName>
</protein>
<dbReference type="RefSeq" id="YP_010648523.1">
    <property type="nucleotide sequence ID" value="NC_070760.1"/>
</dbReference>
<evidence type="ECO:0000313" key="2">
    <source>
        <dbReference type="Proteomes" id="UP000595472"/>
    </source>
</evidence>
<dbReference type="Proteomes" id="UP000595472">
    <property type="component" value="Segment"/>
</dbReference>
<name>A0A7T3N3H8_9CAUD</name>
<dbReference type="EMBL" id="MW055913">
    <property type="protein sequence ID" value="QPX62584.1"/>
    <property type="molecule type" value="Genomic_DNA"/>
</dbReference>